<dbReference type="Proteomes" id="UP000681794">
    <property type="component" value="Chromosome"/>
</dbReference>
<sequence length="191" mass="19456">MTPVRAGHGGKRPTDGSDYRWNVLVALPGRPSDEVDAVLTSIGSTEANTVVQLTGRSDGPRTAPSPNLAFAVAVPLTELLDDVDVAVLAGDVHTVLVALRARVPLVVLPARPAQAGIGSAVASVGAGVVAVSADDVGAAVRAVALDATTGPRLRAVAEHVTAVDALLVALGTSALRLVGSDRRRHRSTRHP</sequence>
<keyword evidence="2" id="KW-1185">Reference proteome</keyword>
<organism evidence="1 2">
    <name type="scientific">Curtobacterium aetherium</name>
    <dbReference type="NCBI Taxonomy" id="2841594"/>
    <lineage>
        <taxon>Bacteria</taxon>
        <taxon>Bacillati</taxon>
        <taxon>Actinomycetota</taxon>
        <taxon>Actinomycetes</taxon>
        <taxon>Micrococcales</taxon>
        <taxon>Microbacteriaceae</taxon>
        <taxon>Curtobacterium</taxon>
    </lineage>
</organism>
<proteinExistence type="predicted"/>
<name>A0ACD1E7L3_9MICO</name>
<gene>
    <name evidence="1" type="ORF">KM842_07455</name>
</gene>
<evidence type="ECO:0000313" key="2">
    <source>
        <dbReference type="Proteomes" id="UP000681794"/>
    </source>
</evidence>
<protein>
    <submittedName>
        <fullName evidence="1">Uncharacterized protein</fullName>
    </submittedName>
</protein>
<accession>A0ACD1E7L3</accession>
<reference evidence="1" key="1">
    <citation type="submission" date="2021-06" db="EMBL/GenBank/DDBJ databases">
        <authorList>
            <person name="Ellington A.J."/>
            <person name="Bryan N.C."/>
            <person name="Christner B.C."/>
            <person name="Reisch C.R."/>
        </authorList>
    </citation>
    <scope>NUCLEOTIDE SEQUENCE</scope>
    <source>
        <strain evidence="1">L6-1</strain>
    </source>
</reference>
<dbReference type="EMBL" id="CP076544">
    <property type="protein sequence ID" value="QWS34947.1"/>
    <property type="molecule type" value="Genomic_DNA"/>
</dbReference>
<evidence type="ECO:0000313" key="1">
    <source>
        <dbReference type="EMBL" id="QWS34947.1"/>
    </source>
</evidence>